<evidence type="ECO:0000313" key="2">
    <source>
        <dbReference type="EMBL" id="KAH3838347.1"/>
    </source>
</evidence>
<feature type="compositionally biased region" description="Basic and acidic residues" evidence="1">
    <location>
        <begin position="132"/>
        <end position="149"/>
    </location>
</feature>
<evidence type="ECO:0000256" key="1">
    <source>
        <dbReference type="SAM" id="MobiDB-lite"/>
    </source>
</evidence>
<reference evidence="2" key="1">
    <citation type="journal article" date="2019" name="bioRxiv">
        <title>The Genome of the Zebra Mussel, Dreissena polymorpha: A Resource for Invasive Species Research.</title>
        <authorList>
            <person name="McCartney M.A."/>
            <person name="Auch B."/>
            <person name="Kono T."/>
            <person name="Mallez S."/>
            <person name="Zhang Y."/>
            <person name="Obille A."/>
            <person name="Becker A."/>
            <person name="Abrahante J.E."/>
            <person name="Garbe J."/>
            <person name="Badalamenti J.P."/>
            <person name="Herman A."/>
            <person name="Mangelson H."/>
            <person name="Liachko I."/>
            <person name="Sullivan S."/>
            <person name="Sone E.D."/>
            <person name="Koren S."/>
            <person name="Silverstein K.A.T."/>
            <person name="Beckman K.B."/>
            <person name="Gohl D.M."/>
        </authorList>
    </citation>
    <scope>NUCLEOTIDE SEQUENCE</scope>
    <source>
        <strain evidence="2">Duluth1</strain>
        <tissue evidence="2">Whole animal</tissue>
    </source>
</reference>
<dbReference type="CDD" id="cd22791">
    <property type="entry name" value="OTU_VRTN"/>
    <property type="match status" value="1"/>
</dbReference>
<gene>
    <name evidence="2" type="ORF">DPMN_111755</name>
</gene>
<organism evidence="2 3">
    <name type="scientific">Dreissena polymorpha</name>
    <name type="common">Zebra mussel</name>
    <name type="synonym">Mytilus polymorpha</name>
    <dbReference type="NCBI Taxonomy" id="45954"/>
    <lineage>
        <taxon>Eukaryota</taxon>
        <taxon>Metazoa</taxon>
        <taxon>Spiralia</taxon>
        <taxon>Lophotrochozoa</taxon>
        <taxon>Mollusca</taxon>
        <taxon>Bivalvia</taxon>
        <taxon>Autobranchia</taxon>
        <taxon>Heteroconchia</taxon>
        <taxon>Euheterodonta</taxon>
        <taxon>Imparidentia</taxon>
        <taxon>Neoheterodontei</taxon>
        <taxon>Myida</taxon>
        <taxon>Dreissenoidea</taxon>
        <taxon>Dreissenidae</taxon>
        <taxon>Dreissena</taxon>
    </lineage>
</organism>
<dbReference type="Proteomes" id="UP000828390">
    <property type="component" value="Unassembled WGS sequence"/>
</dbReference>
<protein>
    <submittedName>
        <fullName evidence="2">Uncharacterized protein</fullName>
    </submittedName>
</protein>
<evidence type="ECO:0000313" key="3">
    <source>
        <dbReference type="Proteomes" id="UP000828390"/>
    </source>
</evidence>
<dbReference type="EMBL" id="JAIWYP010000004">
    <property type="protein sequence ID" value="KAH3838347.1"/>
    <property type="molecule type" value="Genomic_DNA"/>
</dbReference>
<feature type="compositionally biased region" description="Basic and acidic residues" evidence="1">
    <location>
        <begin position="157"/>
        <end position="205"/>
    </location>
</feature>
<sequence length="233" mass="27072">MALEQDIIKDIFRKEIMSLTKNRSYMGIFQVFALSSVLNAPIRSVYPEKGNPNVRQDLNRLILPRTDIKYDVIYILWTNTRDDIPESNWSPNHLVPLLPLTHDCRNDVNNNENNLKENVNNNKNTDINGENNGEKCKNKSERIDSKNDSKNTYYSDLGDKREKNGDVDKNSSDQRKKSDVKSDENGEKRENKDSACTENETKSDDSYEYFVPDIHECLNRYVIVIFNGRPYPE</sequence>
<feature type="compositionally biased region" description="Low complexity" evidence="1">
    <location>
        <begin position="108"/>
        <end position="131"/>
    </location>
</feature>
<dbReference type="InterPro" id="IPR047273">
    <property type="entry name" value="VRTN_OTU_dom"/>
</dbReference>
<keyword evidence="3" id="KW-1185">Reference proteome</keyword>
<feature type="region of interest" description="Disordered" evidence="1">
    <location>
        <begin position="108"/>
        <end position="205"/>
    </location>
</feature>
<dbReference type="AlphaFoldDB" id="A0A9D4KFJ5"/>
<name>A0A9D4KFJ5_DREPO</name>
<proteinExistence type="predicted"/>
<comment type="caution">
    <text evidence="2">The sequence shown here is derived from an EMBL/GenBank/DDBJ whole genome shotgun (WGS) entry which is preliminary data.</text>
</comment>
<accession>A0A9D4KFJ5</accession>
<reference evidence="2" key="2">
    <citation type="submission" date="2020-11" db="EMBL/GenBank/DDBJ databases">
        <authorList>
            <person name="McCartney M.A."/>
            <person name="Auch B."/>
            <person name="Kono T."/>
            <person name="Mallez S."/>
            <person name="Becker A."/>
            <person name="Gohl D.M."/>
            <person name="Silverstein K.A.T."/>
            <person name="Koren S."/>
            <person name="Bechman K.B."/>
            <person name="Herman A."/>
            <person name="Abrahante J.E."/>
            <person name="Garbe J."/>
        </authorList>
    </citation>
    <scope>NUCLEOTIDE SEQUENCE</scope>
    <source>
        <strain evidence="2">Duluth1</strain>
        <tissue evidence="2">Whole animal</tissue>
    </source>
</reference>